<comment type="caution">
    <text evidence="1">The sequence shown here is derived from an EMBL/GenBank/DDBJ whole genome shotgun (WGS) entry which is preliminary data.</text>
</comment>
<dbReference type="AlphaFoldDB" id="A0A016TN22"/>
<evidence type="ECO:0000313" key="1">
    <source>
        <dbReference type="EMBL" id="EYC04145.1"/>
    </source>
</evidence>
<gene>
    <name evidence="1" type="primary">Acey_s0089.g2242</name>
    <name evidence="1" type="ORF">Y032_0089g2242</name>
</gene>
<accession>A0A016TN22</accession>
<name>A0A016TN22_9BILA</name>
<evidence type="ECO:0000313" key="2">
    <source>
        <dbReference type="Proteomes" id="UP000024635"/>
    </source>
</evidence>
<proteinExistence type="predicted"/>
<dbReference type="Proteomes" id="UP000024635">
    <property type="component" value="Unassembled WGS sequence"/>
</dbReference>
<dbReference type="EMBL" id="JARK01001425">
    <property type="protein sequence ID" value="EYC04145.1"/>
    <property type="molecule type" value="Genomic_DNA"/>
</dbReference>
<keyword evidence="2" id="KW-1185">Reference proteome</keyword>
<organism evidence="1 2">
    <name type="scientific">Ancylostoma ceylanicum</name>
    <dbReference type="NCBI Taxonomy" id="53326"/>
    <lineage>
        <taxon>Eukaryota</taxon>
        <taxon>Metazoa</taxon>
        <taxon>Ecdysozoa</taxon>
        <taxon>Nematoda</taxon>
        <taxon>Chromadorea</taxon>
        <taxon>Rhabditida</taxon>
        <taxon>Rhabditina</taxon>
        <taxon>Rhabditomorpha</taxon>
        <taxon>Strongyloidea</taxon>
        <taxon>Ancylostomatidae</taxon>
        <taxon>Ancylostomatinae</taxon>
        <taxon>Ancylostoma</taxon>
    </lineage>
</organism>
<reference evidence="2" key="1">
    <citation type="journal article" date="2015" name="Nat. Genet.">
        <title>The genome and transcriptome of the zoonotic hookworm Ancylostoma ceylanicum identify infection-specific gene families.</title>
        <authorList>
            <person name="Schwarz E.M."/>
            <person name="Hu Y."/>
            <person name="Antoshechkin I."/>
            <person name="Miller M.M."/>
            <person name="Sternberg P.W."/>
            <person name="Aroian R.V."/>
        </authorList>
    </citation>
    <scope>NUCLEOTIDE SEQUENCE</scope>
    <source>
        <strain evidence="2">HY135</strain>
    </source>
</reference>
<sequence>MCSARTVGLKFGALARFECLRCAGGPYQERPSHIGFIPICQPSLLHFPCESQMLSHNHYMGKIPLSSRAV</sequence>
<protein>
    <submittedName>
        <fullName evidence="1">Uncharacterized protein</fullName>
    </submittedName>
</protein>